<dbReference type="AlphaFoldDB" id="A0A177VIS2"/>
<feature type="region of interest" description="Disordered" evidence="1">
    <location>
        <begin position="231"/>
        <end position="268"/>
    </location>
</feature>
<dbReference type="PROSITE" id="PS51925">
    <property type="entry name" value="SWIB_MDM2"/>
    <property type="match status" value="1"/>
</dbReference>
<feature type="domain" description="DM2" evidence="2">
    <location>
        <begin position="298"/>
        <end position="375"/>
    </location>
</feature>
<keyword evidence="6" id="KW-1185">Reference proteome</keyword>
<dbReference type="EMBL" id="LWDD02000820">
    <property type="protein sequence ID" value="KAE8256561.1"/>
    <property type="molecule type" value="Genomic_DNA"/>
</dbReference>
<proteinExistence type="predicted"/>
<feature type="compositionally biased region" description="Low complexity" evidence="1">
    <location>
        <begin position="253"/>
        <end position="268"/>
    </location>
</feature>
<dbReference type="Proteomes" id="UP000836402">
    <property type="component" value="Unassembled WGS sequence"/>
</dbReference>
<protein>
    <recommendedName>
        <fullName evidence="2">DM2 domain-containing protein</fullName>
    </recommendedName>
</protein>
<dbReference type="PANTHER" id="PTHR13844">
    <property type="entry name" value="SWI/SNF-RELATED MATRIX-ASSOCIATED ACTIN-DEPENDENT REGULATOR OF CHROMATIN SUBFAMILY D"/>
    <property type="match status" value="1"/>
</dbReference>
<accession>A0A177VIS2</accession>
<dbReference type="Proteomes" id="UP000077671">
    <property type="component" value="Unassembled WGS sequence"/>
</dbReference>
<evidence type="ECO:0000256" key="1">
    <source>
        <dbReference type="SAM" id="MobiDB-lite"/>
    </source>
</evidence>
<evidence type="ECO:0000313" key="4">
    <source>
        <dbReference type="EMBL" id="KAE8256561.1"/>
    </source>
</evidence>
<evidence type="ECO:0000313" key="6">
    <source>
        <dbReference type="Proteomes" id="UP000836402"/>
    </source>
</evidence>
<feature type="region of interest" description="Disordered" evidence="1">
    <location>
        <begin position="1"/>
        <end position="24"/>
    </location>
</feature>
<feature type="compositionally biased region" description="Gly residues" evidence="1">
    <location>
        <begin position="241"/>
        <end position="252"/>
    </location>
</feature>
<dbReference type="InterPro" id="IPR036885">
    <property type="entry name" value="SWIB_MDM2_dom_sf"/>
</dbReference>
<evidence type="ECO:0000313" key="3">
    <source>
        <dbReference type="EMBL" id="CAD6950902.1"/>
    </source>
</evidence>
<name>A0A177VIS2_9BASI</name>
<feature type="compositionally biased region" description="Low complexity" evidence="1">
    <location>
        <begin position="125"/>
        <end position="153"/>
    </location>
</feature>
<dbReference type="CDD" id="cd10568">
    <property type="entry name" value="SWIB_like"/>
    <property type="match status" value="1"/>
</dbReference>
<reference evidence="4" key="1">
    <citation type="submission" date="2016-04" db="EMBL/GenBank/DDBJ databases">
        <authorList>
            <person name="Nguyen H.D."/>
            <person name="Kesanakurti P."/>
            <person name="Cullis J."/>
            <person name="Levesque C.A."/>
            <person name="Hambleton S."/>
        </authorList>
    </citation>
    <scope>NUCLEOTIDE SEQUENCE</scope>
    <source>
        <strain evidence="4">DAOMC 238032</strain>
    </source>
</reference>
<dbReference type="InterPro" id="IPR019835">
    <property type="entry name" value="SWIB_domain"/>
</dbReference>
<evidence type="ECO:0000259" key="2">
    <source>
        <dbReference type="PROSITE" id="PS51925"/>
    </source>
</evidence>
<feature type="region of interest" description="Disordered" evidence="1">
    <location>
        <begin position="122"/>
        <end position="157"/>
    </location>
</feature>
<sequence>MSKRSAAHLGGGGGGGMAPQQQQAGVPVPVMGAGGPPVMPPELADVLRAAKRSRPTDRSLPATLRKSVPESAFYYDLQLLERKLDWTIARKRAEIADSITKPARIKRTLRIFISNTCANQPFQTAGSKSQSGADGADGAGSSTAGADGAGSSAPVDAPSWTLRVQGRLLEPAYRSRANAALMTQATGSRIGAYRFSNLISSMTVEIQRDQSLHPDSSNVVEWHRPIPQSAPHASTALTIGQPGGSGGTGPGLQGAASGPSLTTEPPLLATTEPSLDGFEIRRLGSQPVKVRIVLYLAHTPEQYSLVPELADLLDIRQATRADVISALWAYIRDRRLLDEKDRRKIRCDAKLAALFKVETIAFHHVPEVVNRFLSPVHPVVLEYYVRTDKAEHKSPVAYDVEVELEDQNVRARQHEVLRKFDHSTDLSKQILDLDDEIAQAAGSLQSHSATAAFLASFARDPQVHLRTWLASQARDLDAIIGATALGGASGAGVGIGKEELRRSENFRGAWVDEAVIVHEGQRLAERLQELQRVEARAAGAPIPSAMVPGHGAAR</sequence>
<dbReference type="SUPFAM" id="SSF47592">
    <property type="entry name" value="SWIB/MDM2 domain"/>
    <property type="match status" value="1"/>
</dbReference>
<dbReference type="InterPro" id="IPR003121">
    <property type="entry name" value="SWIB_MDM2_domain"/>
</dbReference>
<organism evidence="4 5">
    <name type="scientific">Tilletia caries</name>
    <name type="common">wheat bunt fungus</name>
    <dbReference type="NCBI Taxonomy" id="13290"/>
    <lineage>
        <taxon>Eukaryota</taxon>
        <taxon>Fungi</taxon>
        <taxon>Dikarya</taxon>
        <taxon>Basidiomycota</taxon>
        <taxon>Ustilaginomycotina</taxon>
        <taxon>Exobasidiomycetes</taxon>
        <taxon>Tilletiales</taxon>
        <taxon>Tilletiaceae</taxon>
        <taxon>Tilletia</taxon>
    </lineage>
</organism>
<evidence type="ECO:0000313" key="5">
    <source>
        <dbReference type="Proteomes" id="UP000077671"/>
    </source>
</evidence>
<comment type="caution">
    <text evidence="4">The sequence shown here is derived from an EMBL/GenBank/DDBJ whole genome shotgun (WGS) entry which is preliminary data.</text>
</comment>
<dbReference type="SMART" id="SM00151">
    <property type="entry name" value="SWIB"/>
    <property type="match status" value="1"/>
</dbReference>
<gene>
    <name evidence="4" type="ORF">A4X03_0g5283</name>
    <name evidence="3" type="ORF">JKIAZH3_G3340</name>
</gene>
<dbReference type="EMBL" id="CAJHJG010005534">
    <property type="protein sequence ID" value="CAD6950902.1"/>
    <property type="molecule type" value="Genomic_DNA"/>
</dbReference>
<dbReference type="Gene3D" id="1.10.245.10">
    <property type="entry name" value="SWIB/MDM2 domain"/>
    <property type="match status" value="1"/>
</dbReference>
<dbReference type="Pfam" id="PF02201">
    <property type="entry name" value="SWIB"/>
    <property type="match status" value="1"/>
</dbReference>
<reference evidence="3" key="3">
    <citation type="submission" date="2020-10" db="EMBL/GenBank/DDBJ databases">
        <authorList>
            <person name="Sedaghatjoo S."/>
        </authorList>
    </citation>
    <scope>NUCLEOTIDE SEQUENCE</scope>
    <source>
        <strain evidence="3">AZH3</strain>
    </source>
</reference>
<reference evidence="4" key="2">
    <citation type="journal article" date="2019" name="IMA Fungus">
        <title>Genome sequencing and comparison of five Tilletia species to identify candidate genes for the detection of regulated species infecting wheat.</title>
        <authorList>
            <person name="Nguyen H.D.T."/>
            <person name="Sultana T."/>
            <person name="Kesanakurti P."/>
            <person name="Hambleton S."/>
        </authorList>
    </citation>
    <scope>NUCLEOTIDE SEQUENCE</scope>
    <source>
        <strain evidence="4">DAOMC 238032</strain>
    </source>
</reference>